<dbReference type="Proteomes" id="UP001217089">
    <property type="component" value="Unassembled WGS sequence"/>
</dbReference>
<keyword evidence="2" id="KW-1185">Reference proteome</keyword>
<protein>
    <submittedName>
        <fullName evidence="1">Uncharacterized protein</fullName>
    </submittedName>
</protein>
<comment type="caution">
    <text evidence="1">The sequence shown here is derived from an EMBL/GenBank/DDBJ whole genome shotgun (WGS) entry which is preliminary data.</text>
</comment>
<sequence>MDYKYRLQNTLDSYKSTWITNTDFRTLHLVTNQHRLQIQTSEHFNYKYRPQNTSFSYKSTWITNTDFRTLYLVTNQQYDFYIQSLFSENKDIEMRRLDESLIKTCSFLQLLDEKRAECLRCFIRAKPLVLWLKESMPLYLI</sequence>
<accession>A0ABQ9FC52</accession>
<evidence type="ECO:0000313" key="2">
    <source>
        <dbReference type="Proteomes" id="UP001217089"/>
    </source>
</evidence>
<proteinExistence type="predicted"/>
<reference evidence="1 2" key="1">
    <citation type="submission" date="2022-12" db="EMBL/GenBank/DDBJ databases">
        <title>Chromosome-level genome of Tegillarca granosa.</title>
        <authorList>
            <person name="Kim J."/>
        </authorList>
    </citation>
    <scope>NUCLEOTIDE SEQUENCE [LARGE SCALE GENOMIC DNA]</scope>
    <source>
        <strain evidence="1">Teg-2019</strain>
        <tissue evidence="1">Adductor muscle</tissue>
    </source>
</reference>
<evidence type="ECO:0000313" key="1">
    <source>
        <dbReference type="EMBL" id="KAJ8314909.1"/>
    </source>
</evidence>
<dbReference type="EMBL" id="JARBDR010000337">
    <property type="protein sequence ID" value="KAJ8314909.1"/>
    <property type="molecule type" value="Genomic_DNA"/>
</dbReference>
<name>A0ABQ9FC52_TEGGR</name>
<gene>
    <name evidence="1" type="ORF">KUTeg_007059</name>
</gene>
<organism evidence="1 2">
    <name type="scientific">Tegillarca granosa</name>
    <name type="common">Malaysian cockle</name>
    <name type="synonym">Anadara granosa</name>
    <dbReference type="NCBI Taxonomy" id="220873"/>
    <lineage>
        <taxon>Eukaryota</taxon>
        <taxon>Metazoa</taxon>
        <taxon>Spiralia</taxon>
        <taxon>Lophotrochozoa</taxon>
        <taxon>Mollusca</taxon>
        <taxon>Bivalvia</taxon>
        <taxon>Autobranchia</taxon>
        <taxon>Pteriomorphia</taxon>
        <taxon>Arcoida</taxon>
        <taxon>Arcoidea</taxon>
        <taxon>Arcidae</taxon>
        <taxon>Tegillarca</taxon>
    </lineage>
</organism>